<dbReference type="Proteomes" id="UP001259832">
    <property type="component" value="Unassembled WGS sequence"/>
</dbReference>
<evidence type="ECO:0000313" key="1">
    <source>
        <dbReference type="EMBL" id="KAK1935613.1"/>
    </source>
</evidence>
<evidence type="ECO:0000313" key="2">
    <source>
        <dbReference type="Proteomes" id="UP001259832"/>
    </source>
</evidence>
<reference evidence="1" key="1">
    <citation type="submission" date="2023-08" db="EMBL/GenBank/DDBJ databases">
        <title>Reference Genome Resource for the Citrus Pathogen Phytophthora citrophthora.</title>
        <authorList>
            <person name="Moller H."/>
            <person name="Coetzee B."/>
            <person name="Rose L.J."/>
            <person name="Van Niekerk J.M."/>
        </authorList>
    </citation>
    <scope>NUCLEOTIDE SEQUENCE</scope>
    <source>
        <strain evidence="1">STE-U-9442</strain>
    </source>
</reference>
<sequence>MMDIWAVESVVHSMLFYLDLPTFDALLQFIQAAPELQLYLKDGALWTQLSKAHFGGPRCPEMAVEPHPLQRRNWDWTSRERENEFLQSMDDLACFDEVASVMAGDIQYVNAVDGQPLDGIVFPTNPNLTNFHIGAAAAGPGLLKIVYIRVARKTTCLKK</sequence>
<dbReference type="AlphaFoldDB" id="A0AAD9GBR0"/>
<comment type="caution">
    <text evidence="1">The sequence shown here is derived from an EMBL/GenBank/DDBJ whole genome shotgun (WGS) entry which is preliminary data.</text>
</comment>
<protein>
    <submittedName>
        <fullName evidence="1">Uncharacterized protein</fullName>
    </submittedName>
</protein>
<keyword evidence="2" id="KW-1185">Reference proteome</keyword>
<proteinExistence type="predicted"/>
<dbReference type="EMBL" id="JASMQC010000022">
    <property type="protein sequence ID" value="KAK1935613.1"/>
    <property type="molecule type" value="Genomic_DNA"/>
</dbReference>
<accession>A0AAD9GBR0</accession>
<organism evidence="1 2">
    <name type="scientific">Phytophthora citrophthora</name>
    <dbReference type="NCBI Taxonomy" id="4793"/>
    <lineage>
        <taxon>Eukaryota</taxon>
        <taxon>Sar</taxon>
        <taxon>Stramenopiles</taxon>
        <taxon>Oomycota</taxon>
        <taxon>Peronosporomycetes</taxon>
        <taxon>Peronosporales</taxon>
        <taxon>Peronosporaceae</taxon>
        <taxon>Phytophthora</taxon>
    </lineage>
</organism>
<name>A0AAD9GBR0_9STRA</name>
<gene>
    <name evidence="1" type="ORF">P3T76_010308</name>
</gene>